<dbReference type="EMBL" id="CP002059">
    <property type="protein sequence ID" value="ADI64846.1"/>
    <property type="molecule type" value="Genomic_DNA"/>
</dbReference>
<sequence length="61" mass="7424">MLLLESIWSKNYDYVQIMSAKIQISTHIDWTGQWEVLLNHREKSLYAVIFLRLIRLFRVSR</sequence>
<dbReference type="HOGENOM" id="CLU_2918078_0_0_3"/>
<evidence type="ECO:0000313" key="1">
    <source>
        <dbReference type="EMBL" id="ADI64846.1"/>
    </source>
</evidence>
<gene>
    <name evidence="1" type="ordered locus">Aazo_3106</name>
</gene>
<reference evidence="1 2" key="1">
    <citation type="journal article" date="2010" name="PLoS ONE">
        <title>Genome erosion in a nitrogen-fixing vertically transmitted endosymbiotic multicellular cyanobacterium.</title>
        <authorList>
            <person name="Ran L."/>
            <person name="Larsson J."/>
            <person name="Vigil-Stenman T."/>
            <person name="Nylander J.A."/>
            <person name="Ininbergs K."/>
            <person name="Zheng W.W."/>
            <person name="Lapidus A."/>
            <person name="Lowry S."/>
            <person name="Haselkorn R."/>
            <person name="Bergman B."/>
        </authorList>
    </citation>
    <scope>NUCLEOTIDE SEQUENCE [LARGE SCALE GENOMIC DNA]</scope>
    <source>
        <strain evidence="1 2">0708</strain>
    </source>
</reference>
<dbReference type="KEGG" id="naz:Aazo_3106"/>
<organism evidence="1 2">
    <name type="scientific">Nostoc azollae (strain 0708)</name>
    <name type="common">Anabaena azollae (strain 0708)</name>
    <dbReference type="NCBI Taxonomy" id="551115"/>
    <lineage>
        <taxon>Bacteria</taxon>
        <taxon>Bacillati</taxon>
        <taxon>Cyanobacteriota</taxon>
        <taxon>Cyanophyceae</taxon>
        <taxon>Nostocales</taxon>
        <taxon>Nostocaceae</taxon>
        <taxon>Trichormus</taxon>
    </lineage>
</organism>
<dbReference type="AlphaFoldDB" id="D7E1S5"/>
<accession>D7E1S5</accession>
<proteinExistence type="predicted"/>
<keyword evidence="2" id="KW-1185">Reference proteome</keyword>
<dbReference type="Proteomes" id="UP000001511">
    <property type="component" value="Chromosome"/>
</dbReference>
<name>D7E1S5_NOSA0</name>
<evidence type="ECO:0000313" key="2">
    <source>
        <dbReference type="Proteomes" id="UP000001511"/>
    </source>
</evidence>
<protein>
    <submittedName>
        <fullName evidence="1">Uncharacterized protein</fullName>
    </submittedName>
</protein>